<evidence type="ECO:0000313" key="3">
    <source>
        <dbReference type="Proteomes" id="UP000649328"/>
    </source>
</evidence>
<dbReference type="PANTHER" id="PTHR38643">
    <property type="entry name" value="PURINE NUCLEOSIDE PERMEASE C285.05-RELATED"/>
    <property type="match status" value="1"/>
</dbReference>
<organism evidence="2 3">
    <name type="scientific">Metschnikowia pulcherrima</name>
    <dbReference type="NCBI Taxonomy" id="27326"/>
    <lineage>
        <taxon>Eukaryota</taxon>
        <taxon>Fungi</taxon>
        <taxon>Dikarya</taxon>
        <taxon>Ascomycota</taxon>
        <taxon>Saccharomycotina</taxon>
        <taxon>Pichiomycetes</taxon>
        <taxon>Metschnikowiaceae</taxon>
        <taxon>Metschnikowia</taxon>
    </lineage>
</organism>
<evidence type="ECO:0008006" key="4">
    <source>
        <dbReference type="Google" id="ProtNLM"/>
    </source>
</evidence>
<name>A0A8H7LDA4_9ASCO</name>
<comment type="caution">
    <text evidence="2">The sequence shown here is derived from an EMBL/GenBank/DDBJ whole genome shotgun (WGS) entry which is preliminary data.</text>
</comment>
<gene>
    <name evidence="2" type="ORF">HF325_002635</name>
</gene>
<dbReference type="GO" id="GO:0055085">
    <property type="term" value="P:transmembrane transport"/>
    <property type="evidence" value="ECO:0007669"/>
    <property type="project" value="InterPro"/>
</dbReference>
<proteinExistence type="predicted"/>
<dbReference type="OrthoDB" id="2331083at2759"/>
<sequence>MRFSTLVSTAAILASSLAHPLEKRTIVNSTEDATSNNDLQASYAKPFAIFQPKVFVINMFEYEAKPWLSAMKFEHNITIPGLSPLYPTIFCTGDYSVCEMTTGEGEINAAASVTAMGLSPLFDLSHTYFLISGIGGGEPQYTTMGSVTFAKYAVQVALEYETAYQDFSNTHANWTSGYWAYGTENPWTYPGNVYGTEVFEVNENLRNRAVELAETATLENGTEANAANRLLYNETAARGLPSVVKCDALTSDNYFTGNTLGDYFSFYASMMTNGSATYCSTAQEDNASLEAFTRLHRYGLTDYNRVVVMRSISDFTRPPPSKSNDTIILILLRNKSLEIVDTIALCKESNVQVDKQTVKIKTKATTHLGIVSNKMKNALYPLSSFTSMYPAQTAKNPGRPTNVQITKVAKDAIEQPIQRSLLVLLAKVLNQNPDMKQSFVAMATGKM</sequence>
<feature type="chain" id="PRO_5034226281" description="Purine nucleoside permease" evidence="1">
    <location>
        <begin position="19"/>
        <end position="447"/>
    </location>
</feature>
<reference evidence="2" key="1">
    <citation type="submission" date="2020-10" db="EMBL/GenBank/DDBJ databases">
        <title>The Whole-Genome Sequence of Metschnikowia persimmonesis, a Novel Endophytic Yeast Species Isolated from Medicinal Plant Diospyros kaki Thumb.</title>
        <authorList>
            <person name="Rahmat E."/>
            <person name="Kang Y."/>
        </authorList>
    </citation>
    <scope>NUCLEOTIDE SEQUENCE</scope>
    <source>
        <strain evidence="2">KIOM G15050</strain>
    </source>
</reference>
<dbReference type="Pfam" id="PF06516">
    <property type="entry name" value="NUP"/>
    <property type="match status" value="1"/>
</dbReference>
<dbReference type="AlphaFoldDB" id="A0A8H7LDA4"/>
<dbReference type="GO" id="GO:0005783">
    <property type="term" value="C:endoplasmic reticulum"/>
    <property type="evidence" value="ECO:0007669"/>
    <property type="project" value="TreeGrafter"/>
</dbReference>
<evidence type="ECO:0000256" key="1">
    <source>
        <dbReference type="SAM" id="SignalP"/>
    </source>
</evidence>
<accession>A0A8H7LDA4</accession>
<feature type="signal peptide" evidence="1">
    <location>
        <begin position="1"/>
        <end position="18"/>
    </location>
</feature>
<dbReference type="GO" id="GO:0003824">
    <property type="term" value="F:catalytic activity"/>
    <property type="evidence" value="ECO:0007669"/>
    <property type="project" value="InterPro"/>
</dbReference>
<keyword evidence="3" id="KW-1185">Reference proteome</keyword>
<evidence type="ECO:0000313" key="2">
    <source>
        <dbReference type="EMBL" id="KAF8003390.1"/>
    </source>
</evidence>
<protein>
    <recommendedName>
        <fullName evidence="4">Purine nucleoside permease</fullName>
    </recommendedName>
</protein>
<dbReference type="InterPro" id="IPR009486">
    <property type="entry name" value="Pur_nuclsid_perm"/>
</dbReference>
<keyword evidence="1" id="KW-0732">Signal</keyword>
<dbReference type="PANTHER" id="PTHR38643:SF1">
    <property type="entry name" value="PURINE NUCLEOSIDE PERMEASE C285.05-RELATED"/>
    <property type="match status" value="1"/>
</dbReference>
<dbReference type="EMBL" id="JACBPP010000003">
    <property type="protein sequence ID" value="KAF8003390.1"/>
    <property type="molecule type" value="Genomic_DNA"/>
</dbReference>
<dbReference type="Gene3D" id="3.40.50.1580">
    <property type="entry name" value="Nucleoside phosphorylase domain"/>
    <property type="match status" value="1"/>
</dbReference>
<dbReference type="InterPro" id="IPR035994">
    <property type="entry name" value="Nucleoside_phosphorylase_sf"/>
</dbReference>
<dbReference type="Proteomes" id="UP000649328">
    <property type="component" value="Unassembled WGS sequence"/>
</dbReference>
<dbReference type="GO" id="GO:0009116">
    <property type="term" value="P:nucleoside metabolic process"/>
    <property type="evidence" value="ECO:0007669"/>
    <property type="project" value="InterPro"/>
</dbReference>